<evidence type="ECO:0000256" key="6">
    <source>
        <dbReference type="ARBA" id="ARBA00022833"/>
    </source>
</evidence>
<dbReference type="InterPro" id="IPR023484">
    <property type="entry name" value="TFIIB_arc"/>
</dbReference>
<feature type="compositionally biased region" description="Polar residues" evidence="11">
    <location>
        <begin position="1"/>
        <end position="11"/>
    </location>
</feature>
<accession>M0CZL2</accession>
<dbReference type="InterPro" id="IPR013150">
    <property type="entry name" value="TFIIB_cyclin"/>
</dbReference>
<evidence type="ECO:0000256" key="11">
    <source>
        <dbReference type="SAM" id="MobiDB-lite"/>
    </source>
</evidence>
<dbReference type="InParanoid" id="M0CZL2"/>
<dbReference type="PRINTS" id="PR00685">
    <property type="entry name" value="TIFACTORIIB"/>
</dbReference>
<dbReference type="Gene3D" id="1.10.472.10">
    <property type="entry name" value="Cyclin-like"/>
    <property type="match status" value="1"/>
</dbReference>
<name>M0CZL2_HALPD</name>
<evidence type="ECO:0000313" key="14">
    <source>
        <dbReference type="Proteomes" id="UP000011513"/>
    </source>
</evidence>
<dbReference type="PROSITE" id="PS51134">
    <property type="entry name" value="ZF_TFIIB"/>
    <property type="match status" value="1"/>
</dbReference>
<comment type="similarity">
    <text evidence="1 9">Belongs to the TFIIB family.</text>
</comment>
<dbReference type="PANTHER" id="PTHR11618">
    <property type="entry name" value="TRANSCRIPTION INITIATION FACTOR IIB-RELATED"/>
    <property type="match status" value="1"/>
</dbReference>
<feature type="domain" description="TFIIB-type" evidence="12">
    <location>
        <begin position="38"/>
        <end position="68"/>
    </location>
</feature>
<organism evidence="13 14">
    <name type="scientific">Halogeometricum pallidum JCM 14848</name>
    <dbReference type="NCBI Taxonomy" id="1227487"/>
    <lineage>
        <taxon>Archaea</taxon>
        <taxon>Methanobacteriati</taxon>
        <taxon>Methanobacteriota</taxon>
        <taxon>Stenosarchaea group</taxon>
        <taxon>Halobacteria</taxon>
        <taxon>Halobacteriales</taxon>
        <taxon>Haloferacaceae</taxon>
        <taxon>Halogeometricum</taxon>
    </lineage>
</organism>
<dbReference type="PROSITE" id="PS00782">
    <property type="entry name" value="TFIIB"/>
    <property type="match status" value="2"/>
</dbReference>
<evidence type="ECO:0000256" key="1">
    <source>
        <dbReference type="ARBA" id="ARBA00010857"/>
    </source>
</evidence>
<dbReference type="InterPro" id="IPR013137">
    <property type="entry name" value="Znf_TFIIB"/>
</dbReference>
<dbReference type="InterPro" id="IPR000812">
    <property type="entry name" value="TFIIB"/>
</dbReference>
<dbReference type="eggNOG" id="arCOG01981">
    <property type="taxonomic scope" value="Archaea"/>
</dbReference>
<evidence type="ECO:0000256" key="7">
    <source>
        <dbReference type="ARBA" id="ARBA00023015"/>
    </source>
</evidence>
<feature type="repeat" description="1" evidence="9">
    <location>
        <begin position="154"/>
        <end position="237"/>
    </location>
</feature>
<keyword evidence="14" id="KW-1185">Reference proteome</keyword>
<dbReference type="EMBL" id="AOIV01000036">
    <property type="protein sequence ID" value="ELZ28655.1"/>
    <property type="molecule type" value="Genomic_DNA"/>
</dbReference>
<feature type="compositionally biased region" description="Basic and acidic residues" evidence="11">
    <location>
        <begin position="28"/>
        <end position="38"/>
    </location>
</feature>
<keyword evidence="3 9" id="KW-0479">Metal-binding</keyword>
<dbReference type="Proteomes" id="UP000011513">
    <property type="component" value="Unassembled WGS sequence"/>
</dbReference>
<dbReference type="GO" id="GO:0070897">
    <property type="term" value="P:transcription preinitiation complex assembly"/>
    <property type="evidence" value="ECO:0007669"/>
    <property type="project" value="InterPro"/>
</dbReference>
<dbReference type="InterPro" id="IPR023486">
    <property type="entry name" value="TFIIB_CS"/>
</dbReference>
<evidence type="ECO:0000259" key="12">
    <source>
        <dbReference type="PROSITE" id="PS51134"/>
    </source>
</evidence>
<dbReference type="InterPro" id="IPR013763">
    <property type="entry name" value="Cyclin-like_dom"/>
</dbReference>
<evidence type="ECO:0000313" key="13">
    <source>
        <dbReference type="EMBL" id="ELZ28655.1"/>
    </source>
</evidence>
<evidence type="ECO:0000256" key="5">
    <source>
        <dbReference type="ARBA" id="ARBA00022771"/>
    </source>
</evidence>
<feature type="binding site" evidence="9">
    <location>
        <position position="42"/>
    </location>
    <ligand>
        <name>Zn(2+)</name>
        <dbReference type="ChEBI" id="CHEBI:29105"/>
    </ligand>
</feature>
<keyword evidence="5 10" id="KW-0863">Zinc-finger</keyword>
<dbReference type="AlphaFoldDB" id="M0CZL2"/>
<dbReference type="HAMAP" id="MF_00383">
    <property type="entry name" value="TF2B_arch"/>
    <property type="match status" value="1"/>
</dbReference>
<dbReference type="PATRIC" id="fig|1227487.5.peg.2820"/>
<keyword evidence="8 9" id="KW-0804">Transcription</keyword>
<protein>
    <recommendedName>
        <fullName evidence="2 9">Transcription initiation factor IIB</fullName>
        <shortName evidence="9">TFIIB</shortName>
    </recommendedName>
</protein>
<dbReference type="InterPro" id="IPR036915">
    <property type="entry name" value="Cyclin-like_sf"/>
</dbReference>
<sequence>MSSAKRSTTNGLRVGESMDGRSGTTVRRTQESTERETSEFTCPECTAPLQQDETHGETTCIECGLVVTEDEIDRGPEWRCFNAAEKEDRSRVGGPTTKRLHDDGLSTVIDWQNSDAHGNALSSKKRQQMQRLRTWDERFRSKDAQERNLKHALGEVDRMASALGLPEAVRETASVVYRQALDADLLRGRSIEGVASASLYAGARQMGTPRSLSEVTTVSRVEKLRIQRAYSYIAQELGLGVELADPHTYVTRFVSDLDVTHEVEQIGHELLDAGNAQNVHSGKSPVGLAAAAVYAASRLANQRVTQETVAATTDVSMVTIRNRYQELLTAYEIAE</sequence>
<dbReference type="PANTHER" id="PTHR11618:SF13">
    <property type="entry name" value="TRANSCRIPTION INITIATION FACTOR IIB"/>
    <property type="match status" value="1"/>
</dbReference>
<dbReference type="GO" id="GO:0003700">
    <property type="term" value="F:DNA-binding transcription factor activity"/>
    <property type="evidence" value="ECO:0007669"/>
    <property type="project" value="UniProtKB-UniRule"/>
</dbReference>
<keyword evidence="7 9" id="KW-0805">Transcription regulation</keyword>
<evidence type="ECO:0000256" key="8">
    <source>
        <dbReference type="ARBA" id="ARBA00023163"/>
    </source>
</evidence>
<feature type="region of interest" description="Disordered" evidence="11">
    <location>
        <begin position="1"/>
        <end position="39"/>
    </location>
</feature>
<evidence type="ECO:0000256" key="3">
    <source>
        <dbReference type="ARBA" id="ARBA00022723"/>
    </source>
</evidence>
<feature type="binding site" evidence="9">
    <location>
        <position position="45"/>
    </location>
    <ligand>
        <name>Zn(2+)</name>
        <dbReference type="ChEBI" id="CHEBI:29105"/>
    </ligand>
</feature>
<feature type="binding site" evidence="9">
    <location>
        <position position="63"/>
    </location>
    <ligand>
        <name>Zn(2+)</name>
        <dbReference type="ChEBI" id="CHEBI:29105"/>
    </ligand>
</feature>
<reference evidence="13 14" key="1">
    <citation type="journal article" date="2014" name="PLoS Genet.">
        <title>Phylogenetically driven sequencing of extremely halophilic archaea reveals strategies for static and dynamic osmo-response.</title>
        <authorList>
            <person name="Becker E.A."/>
            <person name="Seitzer P.M."/>
            <person name="Tritt A."/>
            <person name="Larsen D."/>
            <person name="Krusor M."/>
            <person name="Yao A.I."/>
            <person name="Wu D."/>
            <person name="Madern D."/>
            <person name="Eisen J.A."/>
            <person name="Darling A.E."/>
            <person name="Facciotti M.T."/>
        </authorList>
    </citation>
    <scope>NUCLEOTIDE SEQUENCE [LARGE SCALE GENOMIC DNA]</scope>
    <source>
        <strain evidence="13 14">JCM 14848</strain>
    </source>
</reference>
<keyword evidence="4 9" id="KW-0677">Repeat</keyword>
<proteinExistence type="inferred from homology"/>
<keyword evidence="6 9" id="KW-0862">Zinc</keyword>
<evidence type="ECO:0000256" key="2">
    <source>
        <dbReference type="ARBA" id="ARBA00013932"/>
    </source>
</evidence>
<feature type="repeat" description="2" evidence="9">
    <location>
        <begin position="248"/>
        <end position="329"/>
    </location>
</feature>
<dbReference type="SMART" id="SM00385">
    <property type="entry name" value="CYCLIN"/>
    <property type="match status" value="2"/>
</dbReference>
<dbReference type="Gene3D" id="1.10.472.170">
    <property type="match status" value="1"/>
</dbReference>
<dbReference type="Pfam" id="PF08271">
    <property type="entry name" value="Zn_Ribbon_TF"/>
    <property type="match status" value="1"/>
</dbReference>
<evidence type="ECO:0000256" key="10">
    <source>
        <dbReference type="PROSITE-ProRule" id="PRU00469"/>
    </source>
</evidence>
<dbReference type="FunFam" id="1.10.472.170:FF:000001">
    <property type="entry name" value="Transcription initiation factor IIB"/>
    <property type="match status" value="1"/>
</dbReference>
<evidence type="ECO:0000256" key="4">
    <source>
        <dbReference type="ARBA" id="ARBA00022737"/>
    </source>
</evidence>
<gene>
    <name evidence="9" type="primary">tfb</name>
    <name evidence="13" type="ORF">C474_14204</name>
</gene>
<dbReference type="GO" id="GO:0017025">
    <property type="term" value="F:TBP-class protein binding"/>
    <property type="evidence" value="ECO:0007669"/>
    <property type="project" value="InterPro"/>
</dbReference>
<comment type="caution">
    <text evidence="13">The sequence shown here is derived from an EMBL/GenBank/DDBJ whole genome shotgun (WGS) entry which is preliminary data.</text>
</comment>
<comment type="function">
    <text evidence="9">Stabilizes TBP binding to an archaeal box-A promoter. Also responsible for recruiting RNA polymerase II to the pre-initiation complex (DNA-TBP-TFIIB).</text>
</comment>
<evidence type="ECO:0000256" key="9">
    <source>
        <dbReference type="HAMAP-Rule" id="MF_00383"/>
    </source>
</evidence>
<dbReference type="Pfam" id="PF00382">
    <property type="entry name" value="TFIIB"/>
    <property type="match status" value="2"/>
</dbReference>
<feature type="binding site" evidence="9">
    <location>
        <position position="60"/>
    </location>
    <ligand>
        <name>Zn(2+)</name>
        <dbReference type="ChEBI" id="CHEBI:29105"/>
    </ligand>
</feature>
<dbReference type="GO" id="GO:0008270">
    <property type="term" value="F:zinc ion binding"/>
    <property type="evidence" value="ECO:0007669"/>
    <property type="project" value="UniProtKB-UniRule"/>
</dbReference>
<dbReference type="GO" id="GO:0097550">
    <property type="term" value="C:transcription preinitiation complex"/>
    <property type="evidence" value="ECO:0007669"/>
    <property type="project" value="TreeGrafter"/>
</dbReference>
<dbReference type="SUPFAM" id="SSF57783">
    <property type="entry name" value="Zinc beta-ribbon"/>
    <property type="match status" value="1"/>
</dbReference>
<dbReference type="SUPFAM" id="SSF47954">
    <property type="entry name" value="Cyclin-like"/>
    <property type="match status" value="2"/>
</dbReference>